<evidence type="ECO:0000313" key="5">
    <source>
        <dbReference type="Proteomes" id="UP001642483"/>
    </source>
</evidence>
<feature type="domain" description="PRMT5 oligomerisation" evidence="3">
    <location>
        <begin position="283"/>
        <end position="347"/>
    </location>
</feature>
<feature type="domain" description="PRMT5 arginine-N-methyltransferase" evidence="2">
    <location>
        <begin position="42"/>
        <end position="211"/>
    </location>
</feature>
<sequence>MNTEILIDKAESMCQRDYYQVLQRQGILPPTRNKDPVNPPWTAVEYEAMEADTAKYFLFYTAILKALKSIKSNNVPSSVSFKNDFKIDCMVVGAGRGRLVDYCVDCLQELNIKGTVHVLEVNQAANTYLKEKFQSVDSVVVYSPLLVRSTEEMLLAMEANECDIRLKELNSQKNISLFVSELFGSFGDNEFVSEIISTCVGMFGNRDAISIPVSYGTYLTVVKSDHLKEYFQKQENSGMFVLGLPTDAELISKIYPVYSNDCKAKCESLTGKANIKLLQNYTMNDACGLAGYFTAKLFDEIILDTRPQQGRNTFFWESAFFPFKAAKPFRVNNKTEGDIVFERTCKKIRSVAEHVFDVKQPLLKMTYEVTLVNKTNNLVATENNIFCYHELYL</sequence>
<dbReference type="Pfam" id="PF17286">
    <property type="entry name" value="PRMT5_C"/>
    <property type="match status" value="1"/>
</dbReference>
<dbReference type="PANTHER" id="PTHR10738">
    <property type="entry name" value="PROTEIN ARGININE N-METHYLTRANSFERASE 5"/>
    <property type="match status" value="1"/>
</dbReference>
<keyword evidence="1" id="KW-0949">S-adenosyl-L-methionine</keyword>
<dbReference type="InterPro" id="IPR029063">
    <property type="entry name" value="SAM-dependent_MTases_sf"/>
</dbReference>
<reference evidence="4 5" key="1">
    <citation type="submission" date="2024-02" db="EMBL/GenBank/DDBJ databases">
        <authorList>
            <person name="Daric V."/>
            <person name="Darras S."/>
        </authorList>
    </citation>
    <scope>NUCLEOTIDE SEQUENCE [LARGE SCALE GENOMIC DNA]</scope>
</reference>
<comment type="caution">
    <text evidence="4">The sequence shown here is derived from an EMBL/GenBank/DDBJ whole genome shotgun (WGS) entry which is preliminary data.</text>
</comment>
<dbReference type="Proteomes" id="UP001642483">
    <property type="component" value="Unassembled WGS sequence"/>
</dbReference>
<dbReference type="InterPro" id="IPR035075">
    <property type="entry name" value="PRMT5"/>
</dbReference>
<name>A0ABP0GXL9_CLALP</name>
<dbReference type="InterPro" id="IPR035248">
    <property type="entry name" value="PRMT5_C"/>
</dbReference>
<dbReference type="PANTHER" id="PTHR10738:SF0">
    <property type="entry name" value="PROTEIN ARGININE N-METHYLTRANSFERASE 5"/>
    <property type="match status" value="1"/>
</dbReference>
<accession>A0ABP0GXL9</accession>
<organism evidence="4 5">
    <name type="scientific">Clavelina lepadiformis</name>
    <name type="common">Light-bulb sea squirt</name>
    <name type="synonym">Ascidia lepadiformis</name>
    <dbReference type="NCBI Taxonomy" id="159417"/>
    <lineage>
        <taxon>Eukaryota</taxon>
        <taxon>Metazoa</taxon>
        <taxon>Chordata</taxon>
        <taxon>Tunicata</taxon>
        <taxon>Ascidiacea</taxon>
        <taxon>Aplousobranchia</taxon>
        <taxon>Clavelinidae</taxon>
        <taxon>Clavelina</taxon>
    </lineage>
</organism>
<gene>
    <name evidence="4" type="ORF">CVLEPA_LOCUS29235</name>
</gene>
<dbReference type="InterPro" id="IPR025799">
    <property type="entry name" value="Arg_MeTrfase"/>
</dbReference>
<evidence type="ECO:0000259" key="3">
    <source>
        <dbReference type="Pfam" id="PF17286"/>
    </source>
</evidence>
<evidence type="ECO:0000259" key="2">
    <source>
        <dbReference type="Pfam" id="PF05185"/>
    </source>
</evidence>
<proteinExistence type="predicted"/>
<evidence type="ECO:0000256" key="1">
    <source>
        <dbReference type="ARBA" id="ARBA00022691"/>
    </source>
</evidence>
<dbReference type="Gene3D" id="3.40.50.150">
    <property type="entry name" value="Vaccinia Virus protein VP39"/>
    <property type="match status" value="1"/>
</dbReference>
<keyword evidence="5" id="KW-1185">Reference proteome</keyword>
<dbReference type="Pfam" id="PF05185">
    <property type="entry name" value="PRMT5"/>
    <property type="match status" value="1"/>
</dbReference>
<protein>
    <submittedName>
        <fullName evidence="4">Uncharacterized protein</fullName>
    </submittedName>
</protein>
<evidence type="ECO:0000313" key="4">
    <source>
        <dbReference type="EMBL" id="CAK8696043.1"/>
    </source>
</evidence>
<dbReference type="Gene3D" id="2.70.160.11">
    <property type="entry name" value="Hnrnp arginine n-methyltransferase1"/>
    <property type="match status" value="1"/>
</dbReference>
<dbReference type="EMBL" id="CAWYQH010000152">
    <property type="protein sequence ID" value="CAK8696043.1"/>
    <property type="molecule type" value="Genomic_DNA"/>
</dbReference>